<keyword evidence="3 10" id="KW-0238">DNA-binding</keyword>
<gene>
    <name evidence="15" type="primary">ISX</name>
</gene>
<feature type="compositionally biased region" description="Basic and acidic residues" evidence="12">
    <location>
        <begin position="28"/>
        <end position="42"/>
    </location>
</feature>
<evidence type="ECO:0000256" key="9">
    <source>
        <dbReference type="ARBA" id="ARBA00067428"/>
    </source>
</evidence>
<dbReference type="SUPFAM" id="SSF46689">
    <property type="entry name" value="Homeodomain-like"/>
    <property type="match status" value="1"/>
</dbReference>
<dbReference type="InParanoid" id="A0A6P5JY67"/>
<keyword evidence="6" id="KW-0804">Transcription</keyword>
<dbReference type="InterPro" id="IPR001356">
    <property type="entry name" value="HD"/>
</dbReference>
<evidence type="ECO:0000256" key="1">
    <source>
        <dbReference type="ARBA" id="ARBA00004123"/>
    </source>
</evidence>
<keyword evidence="4 10" id="KW-0371">Homeobox</keyword>
<keyword evidence="14" id="KW-1185">Reference proteome</keyword>
<comment type="subcellular location">
    <subcellularLocation>
        <location evidence="1 10 11">Nucleus</location>
    </subcellularLocation>
</comment>
<evidence type="ECO:0000256" key="7">
    <source>
        <dbReference type="ARBA" id="ARBA00023242"/>
    </source>
</evidence>
<evidence type="ECO:0000313" key="14">
    <source>
        <dbReference type="Proteomes" id="UP000515140"/>
    </source>
</evidence>
<evidence type="ECO:0000256" key="8">
    <source>
        <dbReference type="ARBA" id="ARBA00055445"/>
    </source>
</evidence>
<reference evidence="15" key="1">
    <citation type="submission" date="2025-08" db="UniProtKB">
        <authorList>
            <consortium name="RefSeq"/>
        </authorList>
    </citation>
    <scope>IDENTIFICATION</scope>
    <source>
        <tissue evidence="15">Spleen</tissue>
    </source>
</reference>
<keyword evidence="5" id="KW-0010">Activator</keyword>
<dbReference type="CTD" id="91464"/>
<evidence type="ECO:0000256" key="10">
    <source>
        <dbReference type="PROSITE-ProRule" id="PRU00108"/>
    </source>
</evidence>
<dbReference type="PROSITE" id="PS50071">
    <property type="entry name" value="HOMEOBOX_2"/>
    <property type="match status" value="1"/>
</dbReference>
<evidence type="ECO:0000256" key="11">
    <source>
        <dbReference type="RuleBase" id="RU000682"/>
    </source>
</evidence>
<dbReference type="FunFam" id="1.10.10.60:FF:000369">
    <property type="entry name" value="Intestine specific homeobox"/>
    <property type="match status" value="1"/>
</dbReference>
<dbReference type="PANTHER" id="PTHR24329:SF362">
    <property type="entry name" value="INTESTINE-SPECIFIC HOMEOBOX"/>
    <property type="match status" value="1"/>
</dbReference>
<dbReference type="Pfam" id="PF00046">
    <property type="entry name" value="Homeodomain"/>
    <property type="match status" value="1"/>
</dbReference>
<feature type="compositionally biased region" description="Polar residues" evidence="12">
    <location>
        <begin position="91"/>
        <end position="108"/>
    </location>
</feature>
<dbReference type="RefSeq" id="XP_020837936.1">
    <property type="nucleotide sequence ID" value="XM_020982277.1"/>
</dbReference>
<keyword evidence="7 10" id="KW-0539">Nucleus</keyword>
<feature type="domain" description="Homeobox" evidence="13">
    <location>
        <begin position="147"/>
        <end position="207"/>
    </location>
</feature>
<dbReference type="GO" id="GO:0000981">
    <property type="term" value="F:DNA-binding transcription factor activity, RNA polymerase II-specific"/>
    <property type="evidence" value="ECO:0007669"/>
    <property type="project" value="InterPro"/>
</dbReference>
<dbReference type="CDD" id="cd00086">
    <property type="entry name" value="homeodomain"/>
    <property type="match status" value="1"/>
</dbReference>
<evidence type="ECO:0000256" key="6">
    <source>
        <dbReference type="ARBA" id="ARBA00023163"/>
    </source>
</evidence>
<evidence type="ECO:0000256" key="12">
    <source>
        <dbReference type="SAM" id="MobiDB-lite"/>
    </source>
</evidence>
<evidence type="ECO:0000256" key="2">
    <source>
        <dbReference type="ARBA" id="ARBA00023015"/>
    </source>
</evidence>
<sequence>MEGKTLDKCDSPKQVDLPFSIKEILKKPTRRRDVSSKDRGDAHLASTETLTLDYSPQDLPQGPRLVEKWERDPQPMIPAPSPSHLLEETAPGTSTSSPKPQETVSQLTDILPASPGLEPSKGNRRDGVEEDHGHNFLTDPPFHEERKSKRRVRTTFTTEQLQELEKTFQFTHYPDIHVRNQLAAKINLPEARIQIWFQNQRAKWRKHEKLSSFRSLQTLPDMDVISAPKSDMSGSSLTPRMLPSLMYPIGYHFPIQGQLVSAWFPPYFMPNPWNMLSFPSPHLHLECVPTCGIPSPQCPEWGNICAGFT</sequence>
<dbReference type="PANTHER" id="PTHR24329">
    <property type="entry name" value="HOMEOBOX PROTEIN ARISTALESS"/>
    <property type="match status" value="1"/>
</dbReference>
<evidence type="ECO:0000313" key="15">
    <source>
        <dbReference type="RefSeq" id="XP_020837936.1"/>
    </source>
</evidence>
<evidence type="ECO:0000256" key="5">
    <source>
        <dbReference type="ARBA" id="ARBA00023159"/>
    </source>
</evidence>
<evidence type="ECO:0000256" key="3">
    <source>
        <dbReference type="ARBA" id="ARBA00023125"/>
    </source>
</evidence>
<dbReference type="InterPro" id="IPR009057">
    <property type="entry name" value="Homeodomain-like_sf"/>
</dbReference>
<dbReference type="Proteomes" id="UP000515140">
    <property type="component" value="Unplaced"/>
</dbReference>
<dbReference type="InterPro" id="IPR050649">
    <property type="entry name" value="Paired_Homeobox_TFs"/>
</dbReference>
<dbReference type="PROSITE" id="PS00027">
    <property type="entry name" value="HOMEOBOX_1"/>
    <property type="match status" value="1"/>
</dbReference>
<dbReference type="FunCoup" id="A0A6P5JY67">
    <property type="interactions" value="255"/>
</dbReference>
<feature type="DNA-binding region" description="Homeobox" evidence="10">
    <location>
        <begin position="149"/>
        <end position="208"/>
    </location>
</feature>
<dbReference type="GeneID" id="110205583"/>
<comment type="function">
    <text evidence="8">Transcription factor that regulates gene expression in intestine. May participate in vitamin A metabolism most likely by regulating BCO1 expression in the intestine.</text>
</comment>
<evidence type="ECO:0000259" key="13">
    <source>
        <dbReference type="PROSITE" id="PS50071"/>
    </source>
</evidence>
<dbReference type="GO" id="GO:0005634">
    <property type="term" value="C:nucleus"/>
    <property type="evidence" value="ECO:0007669"/>
    <property type="project" value="UniProtKB-SubCell"/>
</dbReference>
<dbReference type="InterPro" id="IPR017970">
    <property type="entry name" value="Homeobox_CS"/>
</dbReference>
<name>A0A6P5JY67_PHACI</name>
<dbReference type="Gene3D" id="1.10.10.60">
    <property type="entry name" value="Homeodomain-like"/>
    <property type="match status" value="1"/>
</dbReference>
<accession>A0A6P5JY67</accession>
<feature type="region of interest" description="Disordered" evidence="12">
    <location>
        <begin position="28"/>
        <end position="153"/>
    </location>
</feature>
<dbReference type="GO" id="GO:0000977">
    <property type="term" value="F:RNA polymerase II transcription regulatory region sequence-specific DNA binding"/>
    <property type="evidence" value="ECO:0007669"/>
    <property type="project" value="TreeGrafter"/>
</dbReference>
<dbReference type="AlphaFoldDB" id="A0A6P5JY67"/>
<keyword evidence="2" id="KW-0805">Transcription regulation</keyword>
<feature type="compositionally biased region" description="Basic and acidic residues" evidence="12">
    <location>
        <begin position="121"/>
        <end position="134"/>
    </location>
</feature>
<dbReference type="KEGG" id="pcw:110205583"/>
<dbReference type="SMART" id="SM00389">
    <property type="entry name" value="HOX"/>
    <property type="match status" value="1"/>
</dbReference>
<protein>
    <recommendedName>
        <fullName evidence="9">Intestine-specific homeobox</fullName>
    </recommendedName>
</protein>
<proteinExistence type="predicted"/>
<evidence type="ECO:0000256" key="4">
    <source>
        <dbReference type="ARBA" id="ARBA00023155"/>
    </source>
</evidence>
<organism evidence="14 15">
    <name type="scientific">Phascolarctos cinereus</name>
    <name type="common">Koala</name>
    <dbReference type="NCBI Taxonomy" id="38626"/>
    <lineage>
        <taxon>Eukaryota</taxon>
        <taxon>Metazoa</taxon>
        <taxon>Chordata</taxon>
        <taxon>Craniata</taxon>
        <taxon>Vertebrata</taxon>
        <taxon>Euteleostomi</taxon>
        <taxon>Mammalia</taxon>
        <taxon>Metatheria</taxon>
        <taxon>Diprotodontia</taxon>
        <taxon>Phascolarctidae</taxon>
        <taxon>Phascolarctos</taxon>
    </lineage>
</organism>